<dbReference type="InterPro" id="IPR002575">
    <property type="entry name" value="Aminoglycoside_PTrfase"/>
</dbReference>
<dbReference type="Pfam" id="PF01636">
    <property type="entry name" value="APH"/>
    <property type="match status" value="1"/>
</dbReference>
<dbReference type="PANTHER" id="PTHR21310">
    <property type="entry name" value="AMINOGLYCOSIDE PHOSPHOTRANSFERASE-RELATED-RELATED"/>
    <property type="match status" value="1"/>
</dbReference>
<dbReference type="PANTHER" id="PTHR21310:SF15">
    <property type="entry name" value="AMINOGLYCOSIDE PHOSPHOTRANSFERASE DOMAIN-CONTAINING PROTEIN"/>
    <property type="match status" value="1"/>
</dbReference>
<evidence type="ECO:0000259" key="1">
    <source>
        <dbReference type="Pfam" id="PF01636"/>
    </source>
</evidence>
<dbReference type="OrthoDB" id="2906425at2759"/>
<accession>A0A167K0W6</accession>
<proteinExistence type="predicted"/>
<dbReference type="Proteomes" id="UP000076738">
    <property type="component" value="Unassembled WGS sequence"/>
</dbReference>
<protein>
    <submittedName>
        <fullName evidence="2">Kinase-like protein</fullName>
    </submittedName>
</protein>
<dbReference type="GO" id="GO:0016301">
    <property type="term" value="F:kinase activity"/>
    <property type="evidence" value="ECO:0007669"/>
    <property type="project" value="UniProtKB-KW"/>
</dbReference>
<organism evidence="2 3">
    <name type="scientific">Calocera viscosa (strain TUFC12733)</name>
    <dbReference type="NCBI Taxonomy" id="1330018"/>
    <lineage>
        <taxon>Eukaryota</taxon>
        <taxon>Fungi</taxon>
        <taxon>Dikarya</taxon>
        <taxon>Basidiomycota</taxon>
        <taxon>Agaricomycotina</taxon>
        <taxon>Dacrymycetes</taxon>
        <taxon>Dacrymycetales</taxon>
        <taxon>Dacrymycetaceae</taxon>
        <taxon>Calocera</taxon>
    </lineage>
</organism>
<feature type="domain" description="Aminoglycoside phosphotransferase" evidence="1">
    <location>
        <begin position="36"/>
        <end position="191"/>
    </location>
</feature>
<keyword evidence="3" id="KW-1185">Reference proteome</keyword>
<evidence type="ECO:0000313" key="2">
    <source>
        <dbReference type="EMBL" id="KZO94137.1"/>
    </source>
</evidence>
<gene>
    <name evidence="2" type="ORF">CALVIDRAFT_539186</name>
</gene>
<evidence type="ECO:0000313" key="3">
    <source>
        <dbReference type="Proteomes" id="UP000076738"/>
    </source>
</evidence>
<keyword evidence="2" id="KW-0808">Transferase</keyword>
<reference evidence="2 3" key="1">
    <citation type="journal article" date="2016" name="Mol. Biol. Evol.">
        <title>Comparative Genomics of Early-Diverging Mushroom-Forming Fungi Provides Insights into the Origins of Lignocellulose Decay Capabilities.</title>
        <authorList>
            <person name="Nagy L.G."/>
            <person name="Riley R."/>
            <person name="Tritt A."/>
            <person name="Adam C."/>
            <person name="Daum C."/>
            <person name="Floudas D."/>
            <person name="Sun H."/>
            <person name="Yadav J.S."/>
            <person name="Pangilinan J."/>
            <person name="Larsson K.H."/>
            <person name="Matsuura K."/>
            <person name="Barry K."/>
            <person name="Labutti K."/>
            <person name="Kuo R."/>
            <person name="Ohm R.A."/>
            <person name="Bhattacharya S.S."/>
            <person name="Shirouzu T."/>
            <person name="Yoshinaga Y."/>
            <person name="Martin F.M."/>
            <person name="Grigoriev I.V."/>
            <person name="Hibbett D.S."/>
        </authorList>
    </citation>
    <scope>NUCLEOTIDE SEQUENCE [LARGE SCALE GENOMIC DNA]</scope>
    <source>
        <strain evidence="2 3">TUFC12733</strain>
    </source>
</reference>
<dbReference type="Gene3D" id="3.90.1200.10">
    <property type="match status" value="1"/>
</dbReference>
<dbReference type="InterPro" id="IPR051678">
    <property type="entry name" value="AGP_Transferase"/>
</dbReference>
<dbReference type="InterPro" id="IPR011009">
    <property type="entry name" value="Kinase-like_dom_sf"/>
</dbReference>
<dbReference type="AlphaFoldDB" id="A0A167K0W6"/>
<dbReference type="SUPFAM" id="SSF56112">
    <property type="entry name" value="Protein kinase-like (PK-like)"/>
    <property type="match status" value="1"/>
</dbReference>
<dbReference type="EMBL" id="KV417296">
    <property type="protein sequence ID" value="KZO94137.1"/>
    <property type="molecule type" value="Genomic_DNA"/>
</dbReference>
<keyword evidence="2" id="KW-0418">Kinase</keyword>
<dbReference type="STRING" id="1330018.A0A167K0W6"/>
<sequence length="237" mass="27073">MALLRRHTKLQSSIALDYVTCAKPSTKNFEERDTVAYLLMTAAPGKPLMDVEQMLAPEQITAIGLELRQYLTDMHKIPNPFKYGLCSPTGGSLDAPLYTGDHFDLPTFEDIGSFHAWLRDRMGRHWPVMQPRVQSIFTKFEVAQPVFSHGDLSPDNIMICDGRLSGLIDWETAGWMPPYWDYVCARWDHSEVFSSVIRLAVPEHNDRERYNMRVSAGVCRGGDPKKFLSFEEAVEDW</sequence>
<name>A0A167K0W6_CALVF</name>